<evidence type="ECO:0000313" key="2">
    <source>
        <dbReference type="Proteomes" id="UP001240984"/>
    </source>
</evidence>
<dbReference type="SUPFAM" id="SSF56655">
    <property type="entry name" value="Carbohydrate phosphatase"/>
    <property type="match status" value="1"/>
</dbReference>
<dbReference type="PANTHER" id="PTHR20854:SF4">
    <property type="entry name" value="INOSITOL-1-MONOPHOSPHATASE-RELATED"/>
    <property type="match status" value="1"/>
</dbReference>
<dbReference type="Proteomes" id="UP001240984">
    <property type="component" value="Unassembled WGS sequence"/>
</dbReference>
<dbReference type="Pfam" id="PF00459">
    <property type="entry name" value="Inositol_P"/>
    <property type="match status" value="1"/>
</dbReference>
<dbReference type="PRINTS" id="PR00377">
    <property type="entry name" value="IMPHPHTASES"/>
</dbReference>
<sequence length="271" mass="29130">MSELIEQVGDLVREAAQTVVLPLFTKLDPSDVHEKAPGDLVTIADQRSEKLLTEGLLRILPGSTVVGEESVAEDPGLLRRICETGPVWLVDPVDGTGNFACGKTPFAVMAALIQDGDLCAGWILDVTRDRMAVAERGSGAWVDGTRVTTRADPVPATELRGAVMLKYLPDEMAAEIEMRAGNVAAILPSQHCAGAEYPDVVSGVQDFVLFWKTLPWDHAPGVLFTREAGGVARRLDGTEFQVTDPKKGLLVAANDDIWADVRSALLGNFKI</sequence>
<organism evidence="1 2">
    <name type="scientific">Catenuloplanes nepalensis</name>
    <dbReference type="NCBI Taxonomy" id="587533"/>
    <lineage>
        <taxon>Bacteria</taxon>
        <taxon>Bacillati</taxon>
        <taxon>Actinomycetota</taxon>
        <taxon>Actinomycetes</taxon>
        <taxon>Micromonosporales</taxon>
        <taxon>Micromonosporaceae</taxon>
        <taxon>Catenuloplanes</taxon>
    </lineage>
</organism>
<proteinExistence type="predicted"/>
<evidence type="ECO:0000313" key="1">
    <source>
        <dbReference type="EMBL" id="MDP9799064.1"/>
    </source>
</evidence>
<comment type="caution">
    <text evidence="1">The sequence shown here is derived from an EMBL/GenBank/DDBJ whole genome shotgun (WGS) entry which is preliminary data.</text>
</comment>
<keyword evidence="2" id="KW-1185">Reference proteome</keyword>
<reference evidence="1 2" key="1">
    <citation type="submission" date="2023-07" db="EMBL/GenBank/DDBJ databases">
        <title>Sequencing the genomes of 1000 actinobacteria strains.</title>
        <authorList>
            <person name="Klenk H.-P."/>
        </authorList>
    </citation>
    <scope>NUCLEOTIDE SEQUENCE [LARGE SCALE GENOMIC DNA]</scope>
    <source>
        <strain evidence="1 2">DSM 44710</strain>
    </source>
</reference>
<dbReference type="EMBL" id="JAUSRA010000001">
    <property type="protein sequence ID" value="MDP9799064.1"/>
    <property type="molecule type" value="Genomic_DNA"/>
</dbReference>
<dbReference type="Gene3D" id="3.40.190.80">
    <property type="match status" value="1"/>
</dbReference>
<gene>
    <name evidence="1" type="ORF">J2S43_007576</name>
</gene>
<dbReference type="InterPro" id="IPR000760">
    <property type="entry name" value="Inositol_monophosphatase-like"/>
</dbReference>
<accession>A0ABT9N5T6</accession>
<protein>
    <submittedName>
        <fullName evidence="1">Fructose-1,6-bisphosphatase/inositol monophosphatase family enzyme</fullName>
    </submittedName>
</protein>
<name>A0ABT9N5T6_9ACTN</name>
<dbReference type="Gene3D" id="3.30.540.10">
    <property type="entry name" value="Fructose-1,6-Bisphosphatase, subunit A, domain 1"/>
    <property type="match status" value="1"/>
</dbReference>
<dbReference type="PANTHER" id="PTHR20854">
    <property type="entry name" value="INOSITOL MONOPHOSPHATASE"/>
    <property type="match status" value="1"/>
</dbReference>